<evidence type="ECO:0000313" key="3">
    <source>
        <dbReference type="Proteomes" id="UP001152523"/>
    </source>
</evidence>
<feature type="domain" description="F-box" evidence="1">
    <location>
        <begin position="2"/>
        <end position="51"/>
    </location>
</feature>
<dbReference type="PROSITE" id="PS50181">
    <property type="entry name" value="FBOX"/>
    <property type="match status" value="1"/>
</dbReference>
<dbReference type="SMART" id="SM00256">
    <property type="entry name" value="FBOX"/>
    <property type="match status" value="1"/>
</dbReference>
<dbReference type="NCBIfam" id="TIGR01640">
    <property type="entry name" value="F_box_assoc_1"/>
    <property type="match status" value="1"/>
</dbReference>
<protein>
    <recommendedName>
        <fullName evidence="1">F-box domain-containing protein</fullName>
    </recommendedName>
</protein>
<dbReference type="Gene3D" id="1.20.1280.50">
    <property type="match status" value="1"/>
</dbReference>
<dbReference type="InterPro" id="IPR006527">
    <property type="entry name" value="F-box-assoc_dom_typ1"/>
</dbReference>
<dbReference type="PANTHER" id="PTHR31672">
    <property type="entry name" value="BNACNNG10540D PROTEIN"/>
    <property type="match status" value="1"/>
</dbReference>
<organism evidence="2 3">
    <name type="scientific">Cuscuta epithymum</name>
    <dbReference type="NCBI Taxonomy" id="186058"/>
    <lineage>
        <taxon>Eukaryota</taxon>
        <taxon>Viridiplantae</taxon>
        <taxon>Streptophyta</taxon>
        <taxon>Embryophyta</taxon>
        <taxon>Tracheophyta</taxon>
        <taxon>Spermatophyta</taxon>
        <taxon>Magnoliopsida</taxon>
        <taxon>eudicotyledons</taxon>
        <taxon>Gunneridae</taxon>
        <taxon>Pentapetalae</taxon>
        <taxon>asterids</taxon>
        <taxon>lamiids</taxon>
        <taxon>Solanales</taxon>
        <taxon>Convolvulaceae</taxon>
        <taxon>Cuscuteae</taxon>
        <taxon>Cuscuta</taxon>
        <taxon>Cuscuta subgen. Cuscuta</taxon>
    </lineage>
</organism>
<dbReference type="Proteomes" id="UP001152523">
    <property type="component" value="Unassembled WGS sequence"/>
</dbReference>
<dbReference type="InterPro" id="IPR036047">
    <property type="entry name" value="F-box-like_dom_sf"/>
</dbReference>
<name>A0AAV0CD94_9ASTE</name>
<evidence type="ECO:0000259" key="1">
    <source>
        <dbReference type="PROSITE" id="PS50181"/>
    </source>
</evidence>
<dbReference type="InterPro" id="IPR017451">
    <property type="entry name" value="F-box-assoc_interact_dom"/>
</dbReference>
<dbReference type="EMBL" id="CAMAPF010000026">
    <property type="protein sequence ID" value="CAH9074473.1"/>
    <property type="molecule type" value="Genomic_DNA"/>
</dbReference>
<comment type="caution">
    <text evidence="2">The sequence shown here is derived from an EMBL/GenBank/DDBJ whole genome shotgun (WGS) entry which is preliminary data.</text>
</comment>
<reference evidence="2" key="1">
    <citation type="submission" date="2022-07" db="EMBL/GenBank/DDBJ databases">
        <authorList>
            <person name="Macas J."/>
            <person name="Novak P."/>
            <person name="Neumann P."/>
        </authorList>
    </citation>
    <scope>NUCLEOTIDE SEQUENCE</scope>
</reference>
<evidence type="ECO:0000313" key="2">
    <source>
        <dbReference type="EMBL" id="CAH9074473.1"/>
    </source>
</evidence>
<keyword evidence="3" id="KW-1185">Reference proteome</keyword>
<gene>
    <name evidence="2" type="ORF">CEPIT_LOCUS5058</name>
</gene>
<dbReference type="PANTHER" id="PTHR31672:SF13">
    <property type="entry name" value="F-BOX PROTEIN CPR30-LIKE"/>
    <property type="match status" value="1"/>
</dbReference>
<dbReference type="SUPFAM" id="SSF81383">
    <property type="entry name" value="F-box domain"/>
    <property type="match status" value="1"/>
</dbReference>
<accession>A0AAV0CD94</accession>
<dbReference type="Pfam" id="PF07734">
    <property type="entry name" value="FBA_1"/>
    <property type="match status" value="1"/>
</dbReference>
<proteinExistence type="predicted"/>
<sequence>MATTQAGIPADIIRAVLLKLPVKSLLKFEGVCKEWRSFIRDSDFKHSYRGEERLIALTKSSDFSHPIKISVVDPLSHFNVLEELGEFTEHLSFLMDKRSYRPHVLGCCNGLVLLSFSSHIFLWNPSTRHCSKVLQLSTDSVGGPKGSSFFYDSSTGDYNAIVLLPRLVLVASLKQKEWREVFLPNNLRCGKHYLQFRNIFHFEAIDLNWGTYHFSRRYKILYFDWESEKLKPFPAPKVKDGVGQEISAFGVIEDCFSVAIHSRCDNRAEILSMKKYGVAESWVSMFIISGSELPMLYYDRATFYSLKNKGLICHCWLPPTMFVLDMETKERKTVLGGITRDSIPWGLDTCLVVESLASPHEFVWIDDQHKHFAKEIPLRGTSLNIIGRVV</sequence>
<dbReference type="InterPro" id="IPR001810">
    <property type="entry name" value="F-box_dom"/>
</dbReference>
<dbReference type="Pfam" id="PF00646">
    <property type="entry name" value="F-box"/>
    <property type="match status" value="1"/>
</dbReference>
<dbReference type="AlphaFoldDB" id="A0AAV0CD94"/>
<dbReference type="InterPro" id="IPR050796">
    <property type="entry name" value="SCF_F-box_component"/>
</dbReference>